<evidence type="ECO:0000256" key="1">
    <source>
        <dbReference type="ARBA" id="ARBA00004429"/>
    </source>
</evidence>
<feature type="transmembrane region" description="Helical" evidence="13">
    <location>
        <begin position="233"/>
        <end position="258"/>
    </location>
</feature>
<feature type="transmembrane region" description="Helical" evidence="13">
    <location>
        <begin position="68"/>
        <end position="89"/>
    </location>
</feature>
<evidence type="ECO:0000256" key="11">
    <source>
        <dbReference type="ARBA" id="ARBA00023136"/>
    </source>
</evidence>
<feature type="binding site" evidence="12">
    <location>
        <position position="109"/>
    </location>
    <ligand>
        <name>K(+)</name>
        <dbReference type="ChEBI" id="CHEBI:29103"/>
    </ligand>
</feature>
<feature type="binding site" evidence="12">
    <location>
        <position position="313"/>
    </location>
    <ligand>
        <name>K(+)</name>
        <dbReference type="ChEBI" id="CHEBI:29103"/>
    </ligand>
</feature>
<keyword evidence="5" id="KW-0997">Cell inner membrane</keyword>
<feature type="transmembrane region" description="Helical" evidence="13">
    <location>
        <begin position="329"/>
        <end position="348"/>
    </location>
</feature>
<feature type="transmembrane region" description="Helical" evidence="13">
    <location>
        <begin position="126"/>
        <end position="148"/>
    </location>
</feature>
<dbReference type="PIRSF" id="PIRSF006247">
    <property type="entry name" value="TrkH"/>
    <property type="match status" value="1"/>
</dbReference>
<evidence type="ECO:0000256" key="5">
    <source>
        <dbReference type="ARBA" id="ARBA00022519"/>
    </source>
</evidence>
<keyword evidence="12" id="KW-0479">Metal-binding</keyword>
<dbReference type="EMBL" id="CACRUE010000024">
    <property type="protein sequence ID" value="VYT99337.1"/>
    <property type="molecule type" value="Genomic_DNA"/>
</dbReference>
<feature type="transmembrane region" description="Helical" evidence="13">
    <location>
        <begin position="391"/>
        <end position="411"/>
    </location>
</feature>
<feature type="binding site" evidence="12">
    <location>
        <position position="430"/>
    </location>
    <ligand>
        <name>K(+)</name>
        <dbReference type="ChEBI" id="CHEBI:29103"/>
    </ligand>
</feature>
<feature type="binding site" evidence="12">
    <location>
        <position position="429"/>
    </location>
    <ligand>
        <name>K(+)</name>
        <dbReference type="ChEBI" id="CHEBI:29103"/>
    </ligand>
</feature>
<keyword evidence="6" id="KW-0633">Potassium transport</keyword>
<evidence type="ECO:0000256" key="10">
    <source>
        <dbReference type="ARBA" id="ARBA00023065"/>
    </source>
</evidence>
<evidence type="ECO:0000256" key="13">
    <source>
        <dbReference type="SAM" id="Phobius"/>
    </source>
</evidence>
<feature type="transmembrane region" description="Helical" evidence="13">
    <location>
        <begin position="453"/>
        <end position="476"/>
    </location>
</feature>
<keyword evidence="7 13" id="KW-0812">Transmembrane</keyword>
<feature type="transmembrane region" description="Helical" evidence="13">
    <location>
        <begin position="9"/>
        <end position="31"/>
    </location>
</feature>
<evidence type="ECO:0000256" key="7">
    <source>
        <dbReference type="ARBA" id="ARBA00022692"/>
    </source>
</evidence>
<feature type="binding site" evidence="12">
    <location>
        <position position="218"/>
    </location>
    <ligand>
        <name>K(+)</name>
        <dbReference type="ChEBI" id="CHEBI:29103"/>
    </ligand>
</feature>
<feature type="transmembrane region" description="Helical" evidence="13">
    <location>
        <begin position="270"/>
        <end position="292"/>
    </location>
</feature>
<evidence type="ECO:0000313" key="14">
    <source>
        <dbReference type="EMBL" id="VYT99337.1"/>
    </source>
</evidence>
<dbReference type="AlphaFoldDB" id="A0A6N3B9N8"/>
<comment type="similarity">
    <text evidence="2">Belongs to the TrkH potassium transport family.</text>
</comment>
<feature type="binding site" evidence="12">
    <location>
        <position position="110"/>
    </location>
    <ligand>
        <name>K(+)</name>
        <dbReference type="ChEBI" id="CHEBI:29103"/>
    </ligand>
</feature>
<dbReference type="InterPro" id="IPR003445">
    <property type="entry name" value="Cat_transpt"/>
</dbReference>
<gene>
    <name evidence="14" type="primary">trkG</name>
    <name evidence="14" type="ORF">IBLFYP30_01475</name>
</gene>
<keyword evidence="10" id="KW-0406">Ion transport</keyword>
<evidence type="ECO:0000256" key="8">
    <source>
        <dbReference type="ARBA" id="ARBA00022958"/>
    </source>
</evidence>
<dbReference type="RefSeq" id="WP_024037371.1">
    <property type="nucleotide sequence ID" value="NZ_CACRUE010000024.1"/>
</dbReference>
<evidence type="ECO:0000256" key="6">
    <source>
        <dbReference type="ARBA" id="ARBA00022538"/>
    </source>
</evidence>
<dbReference type="GO" id="GO:0005886">
    <property type="term" value="C:plasma membrane"/>
    <property type="evidence" value="ECO:0007669"/>
    <property type="project" value="UniProtKB-SubCell"/>
</dbReference>
<dbReference type="PANTHER" id="PTHR32024">
    <property type="entry name" value="TRK SYSTEM POTASSIUM UPTAKE PROTEIN TRKG-RELATED"/>
    <property type="match status" value="1"/>
</dbReference>
<dbReference type="GO" id="GO:0015379">
    <property type="term" value="F:potassium:chloride symporter activity"/>
    <property type="evidence" value="ECO:0007669"/>
    <property type="project" value="InterPro"/>
</dbReference>
<feature type="binding site" evidence="12">
    <location>
        <position position="312"/>
    </location>
    <ligand>
        <name>K(+)</name>
        <dbReference type="ChEBI" id="CHEBI:29103"/>
    </ligand>
</feature>
<feature type="transmembrane region" description="Helical" evidence="13">
    <location>
        <begin position="37"/>
        <end position="56"/>
    </location>
</feature>
<keyword evidence="3" id="KW-0813">Transport</keyword>
<feature type="transmembrane region" description="Helical" evidence="13">
    <location>
        <begin position="181"/>
        <end position="205"/>
    </location>
</feature>
<keyword evidence="9 13" id="KW-1133">Transmembrane helix</keyword>
<keyword evidence="4" id="KW-1003">Cell membrane</keyword>
<evidence type="ECO:0000256" key="4">
    <source>
        <dbReference type="ARBA" id="ARBA00022475"/>
    </source>
</evidence>
<evidence type="ECO:0000256" key="2">
    <source>
        <dbReference type="ARBA" id="ARBA00009137"/>
    </source>
</evidence>
<comment type="subcellular location">
    <subcellularLocation>
        <location evidence="1">Cell inner membrane</location>
        <topology evidence="1">Multi-pass membrane protein</topology>
    </subcellularLocation>
</comment>
<name>A0A6N3B9N8_9FIRM</name>
<reference evidence="14" key="1">
    <citation type="submission" date="2019-11" db="EMBL/GenBank/DDBJ databases">
        <authorList>
            <person name="Feng L."/>
        </authorList>
    </citation>
    <scope>NUCLEOTIDE SEQUENCE</scope>
    <source>
        <strain evidence="14">IbartlettiiLFYP30</strain>
    </source>
</reference>
<evidence type="ECO:0000256" key="12">
    <source>
        <dbReference type="PIRSR" id="PIRSR006247-1"/>
    </source>
</evidence>
<keyword evidence="11 13" id="KW-0472">Membrane</keyword>
<proteinExistence type="inferred from homology"/>
<evidence type="ECO:0000256" key="9">
    <source>
        <dbReference type="ARBA" id="ARBA00022989"/>
    </source>
</evidence>
<dbReference type="GO" id="GO:0046872">
    <property type="term" value="F:metal ion binding"/>
    <property type="evidence" value="ECO:0007669"/>
    <property type="project" value="UniProtKB-KW"/>
</dbReference>
<dbReference type="InterPro" id="IPR004772">
    <property type="entry name" value="TrkH"/>
</dbReference>
<accession>A0A6N3B9N8</accession>
<sequence length="490" mass="54294">MNRKMIFRILGNIIMFEGAIMLLPFLVSLIYKEHTAIYFIITAAVAIAIGYILANLKTENRHIYAKEGFIIVALSWVVVSLVGALPFYISGEIPNYIDAFFETVSGFTTTGSTILNDIEVLSRGMLFWRCFTHWIGGMGVLVFVLALIPKSEGQDMFLMKAEVPGPVVGKLVSKVHMTARILYGIYAFLTVIEIIFLLFGGMSLFDSIVHAFSTAGTGGYAIKNSSIAFYNSYYIDMVVTVFMLLFGINFNLYYLLLLKDFKQIFKSEELRWYILIIAVFTGIITVNTLSIYGNVSESFRYSIFQVASIITTTGFATTDFGMWPTLSQILLLLLMVVGACAGSTGGGMKISRIMILVKSAKCSIKKMVSPRSVTTINVEGKSVDKQVLDFAYSYFVVYALIFFASVLLISFENLDILTTLTAPLTCLGNVGPGFGDLIGPVGNFSSLSSFSKIVLSFDMLAGRLELFPMILLFYSLKDCINVAREKVLKR</sequence>
<evidence type="ECO:0000256" key="3">
    <source>
        <dbReference type="ARBA" id="ARBA00022448"/>
    </source>
</evidence>
<organism evidence="14">
    <name type="scientific">Intestinibacter bartlettii</name>
    <dbReference type="NCBI Taxonomy" id="261299"/>
    <lineage>
        <taxon>Bacteria</taxon>
        <taxon>Bacillati</taxon>
        <taxon>Bacillota</taxon>
        <taxon>Clostridia</taxon>
        <taxon>Peptostreptococcales</taxon>
        <taxon>Peptostreptococcaceae</taxon>
        <taxon>Intestinibacter</taxon>
    </lineage>
</organism>
<protein>
    <submittedName>
        <fullName evidence="14">Trk system potassium uptake protein TrkG</fullName>
    </submittedName>
</protein>
<keyword evidence="8 12" id="KW-0630">Potassium</keyword>
<dbReference type="Pfam" id="PF02386">
    <property type="entry name" value="TrkH"/>
    <property type="match status" value="1"/>
</dbReference>
<dbReference type="PANTHER" id="PTHR32024:SF2">
    <property type="entry name" value="TRK SYSTEM POTASSIUM UPTAKE PROTEIN TRKG-RELATED"/>
    <property type="match status" value="1"/>
</dbReference>